<dbReference type="InterPro" id="IPR029035">
    <property type="entry name" value="DHS-like_NAD/FAD-binding_dom"/>
</dbReference>
<feature type="binding site" evidence="5">
    <location>
        <position position="375"/>
    </location>
    <ligand>
        <name>NAD(+)</name>
        <dbReference type="ChEBI" id="CHEBI:57540"/>
    </ligand>
</feature>
<dbReference type="NCBIfam" id="NF003738">
    <property type="entry name" value="PRK05333.1"/>
    <property type="match status" value="1"/>
</dbReference>
<feature type="binding site" evidence="5 6">
    <location>
        <position position="224"/>
    </location>
    <ligand>
        <name>Zn(2+)</name>
        <dbReference type="ChEBI" id="CHEBI:29105"/>
    </ligand>
</feature>
<evidence type="ECO:0000256" key="1">
    <source>
        <dbReference type="ARBA" id="ARBA00022679"/>
    </source>
</evidence>
<evidence type="ECO:0000256" key="2">
    <source>
        <dbReference type="ARBA" id="ARBA00022723"/>
    </source>
</evidence>
<feature type="binding site" evidence="5 6">
    <location>
        <position position="227"/>
    </location>
    <ligand>
        <name>Zn(2+)</name>
        <dbReference type="ChEBI" id="CHEBI:29105"/>
    </ligand>
</feature>
<proteinExistence type="inferred from homology"/>
<feature type="binding site" evidence="5">
    <location>
        <begin position="199"/>
        <end position="202"/>
    </location>
    <ligand>
        <name>NAD(+)</name>
        <dbReference type="ChEBI" id="CHEBI:57540"/>
    </ligand>
</feature>
<dbReference type="InterPro" id="IPR050134">
    <property type="entry name" value="NAD-dep_sirtuin_deacylases"/>
</dbReference>
<reference evidence="8" key="1">
    <citation type="submission" date="2020-07" db="EMBL/GenBank/DDBJ databases">
        <authorList>
            <person name="Lin J."/>
        </authorList>
    </citation>
    <scope>NUCLEOTIDE SEQUENCE</scope>
</reference>
<evidence type="ECO:0000256" key="6">
    <source>
        <dbReference type="PROSITE-ProRule" id="PRU00236"/>
    </source>
</evidence>
<keyword evidence="5" id="KW-0496">Mitochondrion</keyword>
<comment type="catalytic activity">
    <reaction evidence="5">
        <text>N(6)-acetyl-L-lysyl-[protein] + NAD(+) + H2O = 2''-O-acetyl-ADP-D-ribose + nicotinamide + L-lysyl-[protein]</text>
        <dbReference type="Rhea" id="RHEA:43636"/>
        <dbReference type="Rhea" id="RHEA-COMP:9752"/>
        <dbReference type="Rhea" id="RHEA-COMP:10731"/>
        <dbReference type="ChEBI" id="CHEBI:15377"/>
        <dbReference type="ChEBI" id="CHEBI:17154"/>
        <dbReference type="ChEBI" id="CHEBI:29969"/>
        <dbReference type="ChEBI" id="CHEBI:57540"/>
        <dbReference type="ChEBI" id="CHEBI:61930"/>
        <dbReference type="ChEBI" id="CHEBI:83767"/>
        <dbReference type="EC" id="2.3.1.286"/>
    </reaction>
</comment>
<dbReference type="InterPro" id="IPR003000">
    <property type="entry name" value="Sirtuin"/>
</dbReference>
<dbReference type="Pfam" id="PF02146">
    <property type="entry name" value="SIR2"/>
    <property type="match status" value="1"/>
</dbReference>
<name>A0A6V7QGK8_ANACO</name>
<feature type="binding site" evidence="5 6">
    <location>
        <position position="291"/>
    </location>
    <ligand>
        <name>Zn(2+)</name>
        <dbReference type="ChEBI" id="CHEBI:29105"/>
    </ligand>
</feature>
<dbReference type="AlphaFoldDB" id="A0A6V7QGK8"/>
<keyword evidence="3 5" id="KW-0862">Zinc</keyword>
<feature type="binding site" evidence="5">
    <location>
        <begin position="357"/>
        <end position="359"/>
    </location>
    <ligand>
        <name>NAD(+)</name>
        <dbReference type="ChEBI" id="CHEBI:57540"/>
    </ligand>
</feature>
<protein>
    <recommendedName>
        <fullName evidence="5">NAD-dependent protein deacylase</fullName>
        <ecNumber evidence="5">2.3.1.-</ecNumber>
    </recommendedName>
    <alternativeName>
        <fullName evidence="5">Regulatory protein SIR2 homolog</fullName>
    </alternativeName>
</protein>
<organism evidence="8">
    <name type="scientific">Ananas comosus var. bracteatus</name>
    <name type="common">red pineapple</name>
    <dbReference type="NCBI Taxonomy" id="296719"/>
    <lineage>
        <taxon>Eukaryota</taxon>
        <taxon>Viridiplantae</taxon>
        <taxon>Streptophyta</taxon>
        <taxon>Embryophyta</taxon>
        <taxon>Tracheophyta</taxon>
        <taxon>Spermatophyta</taxon>
        <taxon>Magnoliopsida</taxon>
        <taxon>Liliopsida</taxon>
        <taxon>Poales</taxon>
        <taxon>Bromeliaceae</taxon>
        <taxon>Bromelioideae</taxon>
        <taxon>Ananas</taxon>
    </lineage>
</organism>
<keyword evidence="4 5" id="KW-0520">NAD</keyword>
<dbReference type="EC" id="2.3.1.-" evidence="5"/>
<dbReference type="PROSITE" id="PS50305">
    <property type="entry name" value="SIRTUIN"/>
    <property type="match status" value="1"/>
</dbReference>
<dbReference type="Gene3D" id="3.40.50.1220">
    <property type="entry name" value="TPP-binding domain"/>
    <property type="match status" value="1"/>
</dbReference>
<dbReference type="InterPro" id="IPR026591">
    <property type="entry name" value="Sirtuin_cat_small_dom_sf"/>
</dbReference>
<dbReference type="PANTHER" id="PTHR11085:SF10">
    <property type="entry name" value="NAD-DEPENDENT PROTEIN DEACYLASE SIRTUIN-5, MITOCHONDRIAL-RELATED"/>
    <property type="match status" value="1"/>
</dbReference>
<dbReference type="GO" id="GO:0005759">
    <property type="term" value="C:mitochondrial matrix"/>
    <property type="evidence" value="ECO:0007669"/>
    <property type="project" value="UniProtKB-SubCell"/>
</dbReference>
<feature type="domain" description="Deacetylase sirtuin-type" evidence="7">
    <location>
        <begin position="95"/>
        <end position="394"/>
    </location>
</feature>
<dbReference type="InterPro" id="IPR026590">
    <property type="entry name" value="Ssirtuin_cat_dom"/>
</dbReference>
<comment type="similarity">
    <text evidence="5">Belongs to the sirtuin family. Class II subfamily.</text>
</comment>
<feature type="binding site" evidence="5 6">
    <location>
        <position position="294"/>
    </location>
    <ligand>
        <name>Zn(2+)</name>
        <dbReference type="ChEBI" id="CHEBI:29105"/>
    </ligand>
</feature>
<comment type="function">
    <text evidence="5">NAD-dependent protein deacylase. Catalyzes the NAD-dependent hydrolysis of acyl groups from lysine residues.</text>
</comment>
<dbReference type="SUPFAM" id="SSF52467">
    <property type="entry name" value="DHS-like NAD/FAD-binding domain"/>
    <property type="match status" value="1"/>
</dbReference>
<comment type="cofactor">
    <cofactor evidence="5">
        <name>Zn(2+)</name>
        <dbReference type="ChEBI" id="CHEBI:29105"/>
    </cofactor>
    <text evidence="5">Binds 1 zinc ion per subunit.</text>
</comment>
<dbReference type="HAMAP" id="MF_01967">
    <property type="entry name" value="Sirtuin_ClassII"/>
    <property type="match status" value="1"/>
</dbReference>
<gene>
    <name evidence="8" type="ORF">CB5_LOCUS25258</name>
</gene>
<evidence type="ECO:0000256" key="4">
    <source>
        <dbReference type="ARBA" id="ARBA00023027"/>
    </source>
</evidence>
<dbReference type="GO" id="GO:0070403">
    <property type="term" value="F:NAD+ binding"/>
    <property type="evidence" value="ECO:0007669"/>
    <property type="project" value="UniProtKB-UniRule"/>
</dbReference>
<comment type="subcellular location">
    <subcellularLocation>
        <location evidence="5">Mitochondrion matrix</location>
    </subcellularLocation>
</comment>
<evidence type="ECO:0000313" key="8">
    <source>
        <dbReference type="EMBL" id="CAD1842047.1"/>
    </source>
</evidence>
<dbReference type="PANTHER" id="PTHR11085">
    <property type="entry name" value="NAD-DEPENDENT PROTEIN DEACYLASE SIRTUIN-5, MITOCHONDRIAL-RELATED"/>
    <property type="match status" value="1"/>
</dbReference>
<dbReference type="Gene3D" id="3.30.1600.10">
    <property type="entry name" value="SIR2/SIRT2 'Small Domain"/>
    <property type="match status" value="1"/>
</dbReference>
<dbReference type="EMBL" id="LR862135">
    <property type="protein sequence ID" value="CAD1842047.1"/>
    <property type="molecule type" value="Genomic_DNA"/>
</dbReference>
<accession>A0A6V7QGK8</accession>
<dbReference type="GO" id="GO:0008270">
    <property type="term" value="F:zinc ion binding"/>
    <property type="evidence" value="ECO:0007669"/>
    <property type="project" value="UniProtKB-UniRule"/>
</dbReference>
<evidence type="ECO:0000256" key="3">
    <source>
        <dbReference type="ARBA" id="ARBA00022833"/>
    </source>
</evidence>
<feature type="binding site" evidence="5">
    <location>
        <begin position="331"/>
        <end position="333"/>
    </location>
    <ligand>
        <name>NAD(+)</name>
        <dbReference type="ChEBI" id="CHEBI:57540"/>
    </ligand>
</feature>
<keyword evidence="1 5" id="KW-0808">Transferase</keyword>
<dbReference type="InterPro" id="IPR026587">
    <property type="entry name" value="Sirtuin_class_II"/>
</dbReference>
<sequence>MMMTNTSRPSATIIAGVREALRAASRGFHFHVNSNQGSFKDGPLCNKRKSIVPFKCPIRHIPVAYSNSAASVTLKDQCRPSIQLLREKKIVPDSDPPSSKDMNLLYEFFDRSGKLMVLTGAGISTESGIPDYRSPNGAYSTGFKPITHQEFVRSSRSRRRYWARSYAGWRRFTAAQPRAAHYALASLEKVGRVNLMVTQNVDRLHHRAGSNPLELHGTVYTVICLDCSTSISRELFQEQVKALNPKWASAIESLGGGPPGSDKSFGMQQRPDGDIEINEKFWEEDFYIPNCQQCGGMLKPDVVFFGDNVPKDRADKAMEAARGCDAFLVLGSSLMTMSAYRLVSAAHEANAPIAIINIGETRADDLVSLKISARCGEILPRLLEMGSIAVPSLS</sequence>
<comment type="caution">
    <text evidence="5">Lacks conserved residue(s) required for the propagation of feature annotation.</text>
</comment>
<dbReference type="GO" id="GO:0017136">
    <property type="term" value="F:histone deacetylase activity, NAD-dependent"/>
    <property type="evidence" value="ECO:0007669"/>
    <property type="project" value="TreeGrafter"/>
</dbReference>
<keyword evidence="2 5" id="KW-0479">Metal-binding</keyword>
<evidence type="ECO:0000256" key="5">
    <source>
        <dbReference type="HAMAP-Rule" id="MF_03161"/>
    </source>
</evidence>
<evidence type="ECO:0000259" key="7">
    <source>
        <dbReference type="PROSITE" id="PS50305"/>
    </source>
</evidence>
<feature type="active site" description="Proton acceptor" evidence="5 6">
    <location>
        <position position="216"/>
    </location>
</feature>
<dbReference type="CDD" id="cd01409">
    <property type="entry name" value="SIRT4"/>
    <property type="match status" value="1"/>
</dbReference>